<dbReference type="EMBL" id="CADCUU010000405">
    <property type="protein sequence ID" value="CAA9428668.1"/>
    <property type="molecule type" value="Genomic_DNA"/>
</dbReference>
<evidence type="ECO:0000256" key="1">
    <source>
        <dbReference type="SAM" id="MobiDB-lite"/>
    </source>
</evidence>
<feature type="non-terminal residue" evidence="2">
    <location>
        <position position="58"/>
    </location>
</feature>
<protein>
    <submittedName>
        <fullName evidence="2">Uncharacterized protein</fullName>
    </submittedName>
</protein>
<proteinExistence type="predicted"/>
<feature type="compositionally biased region" description="Low complexity" evidence="1">
    <location>
        <begin position="1"/>
        <end position="20"/>
    </location>
</feature>
<feature type="non-terminal residue" evidence="2">
    <location>
        <position position="1"/>
    </location>
</feature>
<feature type="compositionally biased region" description="Polar residues" evidence="1">
    <location>
        <begin position="28"/>
        <end position="37"/>
    </location>
</feature>
<evidence type="ECO:0000313" key="2">
    <source>
        <dbReference type="EMBL" id="CAA9428668.1"/>
    </source>
</evidence>
<feature type="region of interest" description="Disordered" evidence="1">
    <location>
        <begin position="1"/>
        <end position="58"/>
    </location>
</feature>
<name>A0A6J4Q074_9RHOB</name>
<organism evidence="2">
    <name type="scientific">uncultured Rubellimicrobium sp</name>
    <dbReference type="NCBI Taxonomy" id="543078"/>
    <lineage>
        <taxon>Bacteria</taxon>
        <taxon>Pseudomonadati</taxon>
        <taxon>Pseudomonadota</taxon>
        <taxon>Alphaproteobacteria</taxon>
        <taxon>Rhodobacterales</taxon>
        <taxon>Roseobacteraceae</taxon>
        <taxon>Rubellimicrobium</taxon>
        <taxon>environmental samples</taxon>
    </lineage>
</organism>
<gene>
    <name evidence="2" type="ORF">AVDCRST_MAG15-2918</name>
</gene>
<accession>A0A6J4Q074</accession>
<dbReference type="AlphaFoldDB" id="A0A6J4Q074"/>
<reference evidence="2" key="1">
    <citation type="submission" date="2020-02" db="EMBL/GenBank/DDBJ databases">
        <authorList>
            <person name="Meier V. D."/>
        </authorList>
    </citation>
    <scope>NUCLEOTIDE SEQUENCE</scope>
    <source>
        <strain evidence="2">AVDCRST_MAG15</strain>
    </source>
</reference>
<sequence length="58" mass="6209">CLAWRRTSSTRSGRWATGRTVTAPPTDPNKSGRTGRSSCPLIGASRTGCTSRPRCEPC</sequence>